<gene>
    <name evidence="2" type="ordered locus">AciX8_1829</name>
</gene>
<evidence type="ECO:0000313" key="3">
    <source>
        <dbReference type="Proteomes" id="UP000007113"/>
    </source>
</evidence>
<name>G8NR88_GRAMM</name>
<dbReference type="EMBL" id="CP003130">
    <property type="protein sequence ID" value="AEU36166.1"/>
    <property type="molecule type" value="Genomic_DNA"/>
</dbReference>
<dbReference type="HOGENOM" id="CLU_2464702_0_0_0"/>
<evidence type="ECO:0000256" key="1">
    <source>
        <dbReference type="SAM" id="Phobius"/>
    </source>
</evidence>
<organism evidence="2 3">
    <name type="scientific">Granulicella mallensis (strain ATCC BAA-1857 / DSM 23137 / MP5ACTX8)</name>
    <dbReference type="NCBI Taxonomy" id="682795"/>
    <lineage>
        <taxon>Bacteria</taxon>
        <taxon>Pseudomonadati</taxon>
        <taxon>Acidobacteriota</taxon>
        <taxon>Terriglobia</taxon>
        <taxon>Terriglobales</taxon>
        <taxon>Acidobacteriaceae</taxon>
        <taxon>Granulicella</taxon>
    </lineage>
</organism>
<evidence type="ECO:0000313" key="2">
    <source>
        <dbReference type="EMBL" id="AEU36166.1"/>
    </source>
</evidence>
<keyword evidence="1" id="KW-0472">Membrane</keyword>
<protein>
    <submittedName>
        <fullName evidence="2">Uncharacterized protein</fullName>
    </submittedName>
</protein>
<dbReference type="KEGG" id="gma:AciX8_1829"/>
<keyword evidence="1" id="KW-1133">Transmembrane helix</keyword>
<dbReference type="AlphaFoldDB" id="G8NR88"/>
<accession>G8NR88</accession>
<keyword evidence="1" id="KW-0812">Transmembrane</keyword>
<proteinExistence type="predicted"/>
<feature type="transmembrane region" description="Helical" evidence="1">
    <location>
        <begin position="12"/>
        <end position="32"/>
    </location>
</feature>
<sequence>MQTWLHDHEFLASWGSTIFGGIAALIALGGMLMQSRRSGQQLNWNMVTMRIALLLVISVIASPHLDLTTRTILSSAMMFLLVAISMRS</sequence>
<keyword evidence="3" id="KW-1185">Reference proteome</keyword>
<dbReference type="Proteomes" id="UP000007113">
    <property type="component" value="Chromosome"/>
</dbReference>
<reference evidence="2 3" key="1">
    <citation type="submission" date="2011-11" db="EMBL/GenBank/DDBJ databases">
        <title>Complete sequence of Granulicella mallensis MP5ACTX8.</title>
        <authorList>
            <consortium name="US DOE Joint Genome Institute"/>
            <person name="Lucas S."/>
            <person name="Copeland A."/>
            <person name="Lapidus A."/>
            <person name="Cheng J.-F."/>
            <person name="Goodwin L."/>
            <person name="Pitluck S."/>
            <person name="Peters L."/>
            <person name="Lu M."/>
            <person name="Detter J.C."/>
            <person name="Han C."/>
            <person name="Tapia R."/>
            <person name="Land M."/>
            <person name="Hauser L."/>
            <person name="Kyrpides N."/>
            <person name="Ivanova N."/>
            <person name="Mikhailova N."/>
            <person name="Pagani I."/>
            <person name="Rawat S."/>
            <person name="Mannisto M."/>
            <person name="Haggblom M."/>
            <person name="Woyke T."/>
        </authorList>
    </citation>
    <scope>NUCLEOTIDE SEQUENCE [LARGE SCALE GENOMIC DNA]</scope>
    <source>
        <strain evidence="3">ATCC BAA-1857 / DSM 23137 / MP5ACTX8</strain>
    </source>
</reference>
<dbReference type="STRING" id="682795.AciX8_1829"/>